<reference evidence="1 2" key="1">
    <citation type="submission" date="2021-03" db="EMBL/GenBank/DDBJ databases">
        <title>novel species isolated from a fishpond in China.</title>
        <authorList>
            <person name="Lu H."/>
            <person name="Cai Z."/>
        </authorList>
    </citation>
    <scope>NUCLEOTIDE SEQUENCE [LARGE SCALE GENOMIC DNA]</scope>
    <source>
        <strain evidence="1 2">YJ13C</strain>
    </source>
</reference>
<name>A0ABS3CLW9_9BACT</name>
<evidence type="ECO:0008006" key="3">
    <source>
        <dbReference type="Google" id="ProtNLM"/>
    </source>
</evidence>
<keyword evidence="2" id="KW-1185">Reference proteome</keyword>
<accession>A0ABS3CLW9</accession>
<proteinExistence type="predicted"/>
<evidence type="ECO:0000313" key="2">
    <source>
        <dbReference type="Proteomes" id="UP000664480"/>
    </source>
</evidence>
<protein>
    <recommendedName>
        <fullName evidence="3">CHAT domain-containing protein</fullName>
    </recommendedName>
</protein>
<evidence type="ECO:0000313" key="1">
    <source>
        <dbReference type="EMBL" id="MBN7818075.1"/>
    </source>
</evidence>
<sequence length="724" mass="83720">MMNKHVKLKKYNKSTIQYIIIHSSEKNTAEHLLGVPRTYNILRHLAKYPRDFFQLENPALFFNLSNSVSELNAALNILFLDENSLNQALGKNNSYINLLNLKDRPTVYFIDAESKRLKDVFSFIMNVRHKYFYFSFFNGRGVGIVPSYLAGNGFKDTFDLVRLFKRDFDGFKSMLTNGKDLEMNLDETSNDNLFFDFNPAINNQLTFQQVKSNFWKNSPPKLVALETHSERDGVLLKSMVVLDELHFKDSNALPILITAFPFYNPLLKKYLKKITQLSDQKYIEQFYSLEQDSNYNHILIDYDNSIGNNEQMIGAEILKRFLAPKMLAIDAICHLHSSFTFSPTIRFPLKGKSLYKELSFFNPSSGNFKRKKSSKQKINTILKFGRKLSENTISKEIAKYLKNREGQILAISDLPIEFLTLDGIPLGYSHDVCRIQESNYQGFLNNYSAHNKLEYFVSENTISNILVILSGDAEHQSSHEFSKTYELVISHSKTYGFKYSFCNNIKEIKMSIDRHSPEILIFDCHGEIDKDLETSYLLVGSEKVYNSDIVEHKLGAPIVFLSCCNTNRNFGYNNKIHDAFFEVGALTVTGTFLPISIYRGTACYLRIIYSLKESIEKKMFTNWLNFISQSIRTSVIHDLIIKIGNRINHDYSESEIEKIARVIDDIRDFSIRRKVFKSLLNGGIKISPNLTINIFDTESEFLMYTHYGRPDLIKMKYDTIVNRN</sequence>
<dbReference type="Proteomes" id="UP000664480">
    <property type="component" value="Unassembled WGS sequence"/>
</dbReference>
<dbReference type="EMBL" id="JAFKCU010000009">
    <property type="protein sequence ID" value="MBN7818075.1"/>
    <property type="molecule type" value="Genomic_DNA"/>
</dbReference>
<comment type="caution">
    <text evidence="1">The sequence shown here is derived from an EMBL/GenBank/DDBJ whole genome shotgun (WGS) entry which is preliminary data.</text>
</comment>
<organism evidence="1 2">
    <name type="scientific">Algoriphagus pacificus</name>
    <dbReference type="NCBI Taxonomy" id="2811234"/>
    <lineage>
        <taxon>Bacteria</taxon>
        <taxon>Pseudomonadati</taxon>
        <taxon>Bacteroidota</taxon>
        <taxon>Cytophagia</taxon>
        <taxon>Cytophagales</taxon>
        <taxon>Cyclobacteriaceae</taxon>
        <taxon>Algoriphagus</taxon>
    </lineage>
</organism>
<dbReference type="RefSeq" id="WP_206588743.1">
    <property type="nucleotide sequence ID" value="NZ_JAFKCU010000009.1"/>
</dbReference>
<gene>
    <name evidence="1" type="ORF">J0A69_21730</name>
</gene>